<feature type="region of interest" description="Disordered" evidence="8">
    <location>
        <begin position="432"/>
        <end position="451"/>
    </location>
</feature>
<keyword evidence="12" id="KW-0969">Cilium</keyword>
<name>A0A370GC13_GLULI</name>
<comment type="subcellular location">
    <subcellularLocation>
        <location evidence="1 7">Bacterial flagellum</location>
    </subcellularLocation>
    <subcellularLocation>
        <location evidence="2 7">Secreted</location>
    </subcellularLocation>
</comment>
<dbReference type="Proteomes" id="UP000562982">
    <property type="component" value="Unassembled WGS sequence"/>
</dbReference>
<dbReference type="InterPro" id="IPR002371">
    <property type="entry name" value="FlgK"/>
</dbReference>
<evidence type="ECO:0000256" key="7">
    <source>
        <dbReference type="RuleBase" id="RU362065"/>
    </source>
</evidence>
<dbReference type="SUPFAM" id="SSF64518">
    <property type="entry name" value="Phase 1 flagellin"/>
    <property type="match status" value="1"/>
</dbReference>
<evidence type="ECO:0000256" key="1">
    <source>
        <dbReference type="ARBA" id="ARBA00004365"/>
    </source>
</evidence>
<gene>
    <name evidence="7" type="primary">flgK</name>
    <name evidence="12" type="ORF">C7453_102313</name>
    <name evidence="11" type="ORF">HLH32_04840</name>
</gene>
<evidence type="ECO:0000313" key="11">
    <source>
        <dbReference type="EMBL" id="MBB2185717.1"/>
    </source>
</evidence>
<sequence>MDLLSSLSTATSGLNAIEYQYSVTSQNVANQSTAGYVSETATVTSAVTAGIGNGVRIGATQLHINQALQSALYAQNAQVASYTAMDNSLAALSAVQGTTAASSTDTTAAGTTNTLTDQLGNVQADLTSLISTPLQSVSQTEVVTGAQSLTNTIHTLASTYATQRQNAQDSVASTVPDINSDLTQIGTLSQQITKLKALGSDTADLENQRLGVMTDLSSKLSVTFSESSNGDMIVRTEDGTKLPTRPDQIGLSDSSQKLPSTTWPLSTSDVTVTSAMSYTGGSTSAIPGIMLNGKDITSHLTGGTLGANITLRDETYPKMQAQLDSFSYTLINRFNNAGLSLFTNGTDATGTTVAQSSNTTQTTPAGIVGLSSAISVSTMYATTPSLLTTTTTTTDSSGNTTTAAATNTTTGTTTTGDSTIIQQVLSQAFGTSSANVSDQTSSGGPDLEAPTNNLGVNGNISTGYTGSQGLLQLATALTSDQGATIAASSSNLTASTSVQTVLQAKVADVSGVNVNDELAKVVALQNAYTANAKIVSAVQTMFTAFLNAIN</sequence>
<dbReference type="GO" id="GO:0044780">
    <property type="term" value="P:bacterial-type flagellum assembly"/>
    <property type="evidence" value="ECO:0007669"/>
    <property type="project" value="InterPro"/>
</dbReference>
<keyword evidence="13" id="KW-1185">Reference proteome</keyword>
<dbReference type="Pfam" id="PF22638">
    <property type="entry name" value="FlgK_D1"/>
    <property type="match status" value="1"/>
</dbReference>
<accession>A0A370GC13</accession>
<evidence type="ECO:0000313" key="13">
    <source>
        <dbReference type="Proteomes" id="UP000254958"/>
    </source>
</evidence>
<dbReference type="Pfam" id="PF06429">
    <property type="entry name" value="Flg_bbr_C"/>
    <property type="match status" value="1"/>
</dbReference>
<keyword evidence="5 7" id="KW-0964">Secreted</keyword>
<dbReference type="AlphaFoldDB" id="A0A370GC13"/>
<evidence type="ECO:0000313" key="12">
    <source>
        <dbReference type="EMBL" id="RDI39523.1"/>
    </source>
</evidence>
<dbReference type="InterPro" id="IPR010930">
    <property type="entry name" value="Flg_bb/hook_C_dom"/>
</dbReference>
<dbReference type="InterPro" id="IPR053927">
    <property type="entry name" value="FlgK_helical"/>
</dbReference>
<feature type="domain" description="Flagellar basal-body/hook protein C-terminal" evidence="9">
    <location>
        <begin position="510"/>
        <end position="544"/>
    </location>
</feature>
<dbReference type="RefSeq" id="WP_114726386.1">
    <property type="nucleotide sequence ID" value="NZ_BJMI01000001.1"/>
</dbReference>
<dbReference type="GO" id="GO:0005576">
    <property type="term" value="C:extracellular region"/>
    <property type="evidence" value="ECO:0007669"/>
    <property type="project" value="UniProtKB-SubCell"/>
</dbReference>
<feature type="region of interest" description="Disordered" evidence="8">
    <location>
        <begin position="237"/>
        <end position="262"/>
    </location>
</feature>
<comment type="caution">
    <text evidence="12">The sequence shown here is derived from an EMBL/GenBank/DDBJ whole genome shotgun (WGS) entry which is preliminary data.</text>
</comment>
<evidence type="ECO:0000259" key="9">
    <source>
        <dbReference type="Pfam" id="PF06429"/>
    </source>
</evidence>
<organism evidence="12 13">
    <name type="scientific">Gluconacetobacter liquefaciens</name>
    <name type="common">Acetobacter liquefaciens</name>
    <dbReference type="NCBI Taxonomy" id="89584"/>
    <lineage>
        <taxon>Bacteria</taxon>
        <taxon>Pseudomonadati</taxon>
        <taxon>Pseudomonadota</taxon>
        <taxon>Alphaproteobacteria</taxon>
        <taxon>Acetobacterales</taxon>
        <taxon>Acetobacteraceae</taxon>
        <taxon>Gluconacetobacter</taxon>
    </lineage>
</organism>
<reference evidence="12 13" key="1">
    <citation type="submission" date="2018-07" db="EMBL/GenBank/DDBJ databases">
        <title>Genomic Encyclopedia of Type Strains, Phase IV (KMG-IV): sequencing the most valuable type-strain genomes for metagenomic binning, comparative biology and taxonomic classification.</title>
        <authorList>
            <person name="Goeker M."/>
        </authorList>
    </citation>
    <scope>NUCLEOTIDE SEQUENCE [LARGE SCALE GENOMIC DNA]</scope>
    <source>
        <strain evidence="12 13">DSM 5603</strain>
    </source>
</reference>
<evidence type="ECO:0000256" key="5">
    <source>
        <dbReference type="ARBA" id="ARBA00022525"/>
    </source>
</evidence>
<comment type="similarity">
    <text evidence="3 7">Belongs to the flagella basal body rod proteins family.</text>
</comment>
<evidence type="ECO:0000256" key="3">
    <source>
        <dbReference type="ARBA" id="ARBA00009677"/>
    </source>
</evidence>
<feature type="compositionally biased region" description="Polar residues" evidence="8">
    <location>
        <begin position="251"/>
        <end position="262"/>
    </location>
</feature>
<dbReference type="EMBL" id="JABEQI010000002">
    <property type="protein sequence ID" value="MBB2185717.1"/>
    <property type="molecule type" value="Genomic_DNA"/>
</dbReference>
<dbReference type="OrthoDB" id="7181295at2"/>
<evidence type="ECO:0000256" key="4">
    <source>
        <dbReference type="ARBA" id="ARBA00016244"/>
    </source>
</evidence>
<keyword evidence="6 7" id="KW-0975">Bacterial flagellum</keyword>
<protein>
    <recommendedName>
        <fullName evidence="4 7">Flagellar hook-associated protein 1</fullName>
        <shortName evidence="7">HAP1</shortName>
    </recommendedName>
</protein>
<proteinExistence type="inferred from homology"/>
<evidence type="ECO:0000313" key="14">
    <source>
        <dbReference type="Proteomes" id="UP000562982"/>
    </source>
</evidence>
<dbReference type="EMBL" id="QQAW01000002">
    <property type="protein sequence ID" value="RDI39523.1"/>
    <property type="molecule type" value="Genomic_DNA"/>
</dbReference>
<feature type="compositionally biased region" description="Polar residues" evidence="8">
    <location>
        <begin position="432"/>
        <end position="443"/>
    </location>
</feature>
<dbReference type="Proteomes" id="UP000254958">
    <property type="component" value="Unassembled WGS sequence"/>
</dbReference>
<feature type="region of interest" description="Disordered" evidence="8">
    <location>
        <begin position="389"/>
        <end position="414"/>
    </location>
</feature>
<keyword evidence="12" id="KW-0282">Flagellum</keyword>
<evidence type="ECO:0000256" key="6">
    <source>
        <dbReference type="ARBA" id="ARBA00023143"/>
    </source>
</evidence>
<dbReference type="PANTHER" id="PTHR30033">
    <property type="entry name" value="FLAGELLAR HOOK-ASSOCIATED PROTEIN 1"/>
    <property type="match status" value="1"/>
</dbReference>
<dbReference type="GO" id="GO:0005198">
    <property type="term" value="F:structural molecule activity"/>
    <property type="evidence" value="ECO:0007669"/>
    <property type="project" value="UniProtKB-UniRule"/>
</dbReference>
<dbReference type="PANTHER" id="PTHR30033:SF2">
    <property type="entry name" value="FLAGELLAR HOOK PROTEIN"/>
    <property type="match status" value="1"/>
</dbReference>
<evidence type="ECO:0000256" key="2">
    <source>
        <dbReference type="ARBA" id="ARBA00004613"/>
    </source>
</evidence>
<feature type="domain" description="Flagellar hook-associated protein FlgK helical" evidence="10">
    <location>
        <begin position="104"/>
        <end position="337"/>
    </location>
</feature>
<evidence type="ECO:0000259" key="10">
    <source>
        <dbReference type="Pfam" id="PF22638"/>
    </source>
</evidence>
<keyword evidence="12" id="KW-0966">Cell projection</keyword>
<reference evidence="11 14" key="2">
    <citation type="submission" date="2020-04" db="EMBL/GenBank/DDBJ databases">
        <title>Description of novel Gluconacetobacter.</title>
        <authorList>
            <person name="Sombolestani A."/>
        </authorList>
    </citation>
    <scope>NUCLEOTIDE SEQUENCE [LARGE SCALE GENOMIC DNA]</scope>
    <source>
        <strain evidence="11 14">LMG 1382</strain>
    </source>
</reference>
<dbReference type="PRINTS" id="PR01005">
    <property type="entry name" value="FLGHOOKAP1"/>
</dbReference>
<dbReference type="GO" id="GO:0009424">
    <property type="term" value="C:bacterial-type flagellum hook"/>
    <property type="evidence" value="ECO:0007669"/>
    <property type="project" value="UniProtKB-UniRule"/>
</dbReference>
<evidence type="ECO:0000256" key="8">
    <source>
        <dbReference type="SAM" id="MobiDB-lite"/>
    </source>
</evidence>